<dbReference type="Gene3D" id="3.30.70.100">
    <property type="match status" value="1"/>
</dbReference>
<organism evidence="2">
    <name type="scientific">marine metagenome</name>
    <dbReference type="NCBI Taxonomy" id="408172"/>
    <lineage>
        <taxon>unclassified sequences</taxon>
        <taxon>metagenomes</taxon>
        <taxon>ecological metagenomes</taxon>
    </lineage>
</organism>
<evidence type="ECO:0000259" key="1">
    <source>
        <dbReference type="Pfam" id="PF07045"/>
    </source>
</evidence>
<dbReference type="AlphaFoldDB" id="A0A383A9G1"/>
<dbReference type="EMBL" id="UINC01189938">
    <property type="protein sequence ID" value="SVE03845.1"/>
    <property type="molecule type" value="Genomic_DNA"/>
</dbReference>
<sequence>VVYALNVFNFVNGKEDDYREYSIKAGKIIYGKGGRVVSSGWNPIRKLHGDKTRKHMIVVEFPSEQIFQDFLDEAETQNIHLLRENSTTDYIWTLYESWDIRDWVKVPK</sequence>
<feature type="non-terminal residue" evidence="2">
    <location>
        <position position="1"/>
    </location>
</feature>
<dbReference type="SUPFAM" id="SSF54909">
    <property type="entry name" value="Dimeric alpha+beta barrel"/>
    <property type="match status" value="1"/>
</dbReference>
<dbReference type="InterPro" id="IPR011008">
    <property type="entry name" value="Dimeric_a/b-barrel"/>
</dbReference>
<accession>A0A383A9G1</accession>
<dbReference type="Pfam" id="PF07045">
    <property type="entry name" value="DUF1330"/>
    <property type="match status" value="1"/>
</dbReference>
<reference evidence="2" key="1">
    <citation type="submission" date="2018-05" db="EMBL/GenBank/DDBJ databases">
        <authorList>
            <person name="Lanie J.A."/>
            <person name="Ng W.-L."/>
            <person name="Kazmierczak K.M."/>
            <person name="Andrzejewski T.M."/>
            <person name="Davidsen T.M."/>
            <person name="Wayne K.J."/>
            <person name="Tettelin H."/>
            <person name="Glass J.I."/>
            <person name="Rusch D."/>
            <person name="Podicherti R."/>
            <person name="Tsui H.-C.T."/>
            <person name="Winkler M.E."/>
        </authorList>
    </citation>
    <scope>NUCLEOTIDE SEQUENCE</scope>
</reference>
<protein>
    <recommendedName>
        <fullName evidence="1">DUF1330 domain-containing protein</fullName>
    </recommendedName>
</protein>
<gene>
    <name evidence="2" type="ORF">METZ01_LOCUS456699</name>
</gene>
<proteinExistence type="predicted"/>
<name>A0A383A9G1_9ZZZZ</name>
<evidence type="ECO:0000313" key="2">
    <source>
        <dbReference type="EMBL" id="SVE03845.1"/>
    </source>
</evidence>
<feature type="domain" description="DUF1330" evidence="1">
    <location>
        <begin position="14"/>
        <end position="88"/>
    </location>
</feature>
<dbReference type="InterPro" id="IPR010753">
    <property type="entry name" value="DUF1330"/>
</dbReference>